<dbReference type="InterPro" id="IPR009057">
    <property type="entry name" value="Homeodomain-like_sf"/>
</dbReference>
<dbReference type="SMART" id="SM00342">
    <property type="entry name" value="HTH_ARAC"/>
    <property type="match status" value="1"/>
</dbReference>
<proteinExistence type="predicted"/>
<evidence type="ECO:0000256" key="2">
    <source>
        <dbReference type="ARBA" id="ARBA00023125"/>
    </source>
</evidence>
<comment type="caution">
    <text evidence="5">The sequence shown here is derived from an EMBL/GenBank/DDBJ whole genome shotgun (WGS) entry which is preliminary data.</text>
</comment>
<name>A0A9D2F603_9ENTE</name>
<keyword evidence="3" id="KW-0804">Transcription</keyword>
<evidence type="ECO:0000256" key="3">
    <source>
        <dbReference type="ARBA" id="ARBA00023163"/>
    </source>
</evidence>
<dbReference type="EMBL" id="DXBN01000062">
    <property type="protein sequence ID" value="HIZ52824.1"/>
    <property type="molecule type" value="Genomic_DNA"/>
</dbReference>
<dbReference type="GO" id="GO:0003700">
    <property type="term" value="F:DNA-binding transcription factor activity"/>
    <property type="evidence" value="ECO:0007669"/>
    <property type="project" value="InterPro"/>
</dbReference>
<keyword evidence="1" id="KW-0805">Transcription regulation</keyword>
<evidence type="ECO:0000313" key="5">
    <source>
        <dbReference type="EMBL" id="HIZ52824.1"/>
    </source>
</evidence>
<reference evidence="5" key="1">
    <citation type="journal article" date="2021" name="PeerJ">
        <title>Extensive microbial diversity within the chicken gut microbiome revealed by metagenomics and culture.</title>
        <authorList>
            <person name="Gilroy R."/>
            <person name="Ravi A."/>
            <person name="Getino M."/>
            <person name="Pursley I."/>
            <person name="Horton D.L."/>
            <person name="Alikhan N.F."/>
            <person name="Baker D."/>
            <person name="Gharbi K."/>
            <person name="Hall N."/>
            <person name="Watson M."/>
            <person name="Adriaenssens E.M."/>
            <person name="Foster-Nyarko E."/>
            <person name="Jarju S."/>
            <person name="Secka A."/>
            <person name="Antonio M."/>
            <person name="Oren A."/>
            <person name="Chaudhuri R.R."/>
            <person name="La Ragione R."/>
            <person name="Hildebrand F."/>
            <person name="Pallen M.J."/>
        </authorList>
    </citation>
    <scope>NUCLEOTIDE SEQUENCE</scope>
    <source>
        <strain evidence="5">CHK172-16539</strain>
    </source>
</reference>
<evidence type="ECO:0000259" key="4">
    <source>
        <dbReference type="PROSITE" id="PS01124"/>
    </source>
</evidence>
<sequence length="155" mass="18396">MLNFQEILDYIEEHLKSEIEIKELAEMSHYSLFHFYKLFQAVTGLPVKQYIIRRWLIHALYAIQTGEEITATAFTYGFETYSGVFRAFSKEYGMSPSNYLKQNRALKPYKINMEQERYKFMNQKQLKKLLSHWDLLIETVQPAIYPNTGDASEFV</sequence>
<evidence type="ECO:0000256" key="1">
    <source>
        <dbReference type="ARBA" id="ARBA00023015"/>
    </source>
</evidence>
<gene>
    <name evidence="5" type="ORF">IAA20_02650</name>
</gene>
<evidence type="ECO:0000313" key="6">
    <source>
        <dbReference type="Proteomes" id="UP000824063"/>
    </source>
</evidence>
<dbReference type="SUPFAM" id="SSF46689">
    <property type="entry name" value="Homeodomain-like"/>
    <property type="match status" value="2"/>
</dbReference>
<dbReference type="InterPro" id="IPR050959">
    <property type="entry name" value="MarA-like"/>
</dbReference>
<protein>
    <submittedName>
        <fullName evidence="5">AraC family transcriptional regulator</fullName>
    </submittedName>
</protein>
<feature type="domain" description="HTH araC/xylS-type" evidence="4">
    <location>
        <begin position="5"/>
        <end position="102"/>
    </location>
</feature>
<dbReference type="AlphaFoldDB" id="A0A9D2F603"/>
<organism evidence="5 6">
    <name type="scientific">Candidatus Enterococcus avicola</name>
    <dbReference type="NCBI Taxonomy" id="2838561"/>
    <lineage>
        <taxon>Bacteria</taxon>
        <taxon>Bacillati</taxon>
        <taxon>Bacillota</taxon>
        <taxon>Bacilli</taxon>
        <taxon>Lactobacillales</taxon>
        <taxon>Enterococcaceae</taxon>
        <taxon>Enterococcus</taxon>
    </lineage>
</organism>
<accession>A0A9D2F603</accession>
<dbReference type="Gene3D" id="1.10.10.60">
    <property type="entry name" value="Homeodomain-like"/>
    <property type="match status" value="2"/>
</dbReference>
<dbReference type="Pfam" id="PF12833">
    <property type="entry name" value="HTH_18"/>
    <property type="match status" value="1"/>
</dbReference>
<dbReference type="GO" id="GO:0043565">
    <property type="term" value="F:sequence-specific DNA binding"/>
    <property type="evidence" value="ECO:0007669"/>
    <property type="project" value="InterPro"/>
</dbReference>
<dbReference type="PANTHER" id="PTHR47504">
    <property type="entry name" value="RIGHT ORIGIN-BINDING PROTEIN"/>
    <property type="match status" value="1"/>
</dbReference>
<keyword evidence="2" id="KW-0238">DNA-binding</keyword>
<dbReference type="InterPro" id="IPR018060">
    <property type="entry name" value="HTH_AraC"/>
</dbReference>
<reference evidence="5" key="2">
    <citation type="submission" date="2021-04" db="EMBL/GenBank/DDBJ databases">
        <authorList>
            <person name="Gilroy R."/>
        </authorList>
    </citation>
    <scope>NUCLEOTIDE SEQUENCE</scope>
    <source>
        <strain evidence="5">CHK172-16539</strain>
    </source>
</reference>
<dbReference type="PANTHER" id="PTHR47504:SF5">
    <property type="entry name" value="RIGHT ORIGIN-BINDING PROTEIN"/>
    <property type="match status" value="1"/>
</dbReference>
<dbReference type="PROSITE" id="PS01124">
    <property type="entry name" value="HTH_ARAC_FAMILY_2"/>
    <property type="match status" value="1"/>
</dbReference>
<dbReference type="Proteomes" id="UP000824063">
    <property type="component" value="Unassembled WGS sequence"/>
</dbReference>